<evidence type="ECO:0000313" key="11">
    <source>
        <dbReference type="EMBL" id="SMC39286.1"/>
    </source>
</evidence>
<proteinExistence type="inferred from homology"/>
<keyword evidence="2 5" id="KW-0145">Chemotaxis</keyword>
<evidence type="ECO:0000256" key="6">
    <source>
        <dbReference type="PROSITE-ProRule" id="PRU00050"/>
    </source>
</evidence>
<dbReference type="SMART" id="SM00448">
    <property type="entry name" value="REC"/>
    <property type="match status" value="1"/>
</dbReference>
<dbReference type="STRING" id="1121400.SAMN02746065_101340"/>
<feature type="domain" description="Response regulatory" evidence="9">
    <location>
        <begin position="3"/>
        <end position="121"/>
    </location>
</feature>
<dbReference type="RefSeq" id="WP_084066635.1">
    <property type="nucleotide sequence ID" value="NZ_FWXY01000001.1"/>
</dbReference>
<evidence type="ECO:0000259" key="9">
    <source>
        <dbReference type="PROSITE" id="PS50110"/>
    </source>
</evidence>
<dbReference type="GO" id="GO:0050568">
    <property type="term" value="F:protein-glutamine glutaminase activity"/>
    <property type="evidence" value="ECO:0007669"/>
    <property type="project" value="UniProtKB-UniRule"/>
</dbReference>
<dbReference type="PANTHER" id="PTHR42872:SF6">
    <property type="entry name" value="PROTEIN-GLUTAMATE METHYLESTERASE_PROTEIN-GLUTAMINE GLUTAMINASE"/>
    <property type="match status" value="1"/>
</dbReference>
<feature type="active site" evidence="5 6">
    <location>
        <position position="202"/>
    </location>
</feature>
<gene>
    <name evidence="5" type="primary">cheB</name>
    <name evidence="11" type="ORF">SAMN02746065_101340</name>
</gene>
<name>A0A1W1YT22_9BACT</name>
<dbReference type="HAMAP" id="MF_00099">
    <property type="entry name" value="CheB_chemtxs"/>
    <property type="match status" value="1"/>
</dbReference>
<dbReference type="SUPFAM" id="SSF52172">
    <property type="entry name" value="CheY-like"/>
    <property type="match status" value="1"/>
</dbReference>
<dbReference type="SUPFAM" id="SSF52738">
    <property type="entry name" value="Methylesterase CheB, C-terminal domain"/>
    <property type="match status" value="1"/>
</dbReference>
<organism evidence="11 12">
    <name type="scientific">Desulfocicer vacuolatum DSM 3385</name>
    <dbReference type="NCBI Taxonomy" id="1121400"/>
    <lineage>
        <taxon>Bacteria</taxon>
        <taxon>Pseudomonadati</taxon>
        <taxon>Thermodesulfobacteriota</taxon>
        <taxon>Desulfobacteria</taxon>
        <taxon>Desulfobacterales</taxon>
        <taxon>Desulfobacteraceae</taxon>
        <taxon>Desulfocicer</taxon>
    </lineage>
</organism>
<comment type="subcellular location">
    <subcellularLocation>
        <location evidence="5">Cytoplasm</location>
    </subcellularLocation>
</comment>
<keyword evidence="12" id="KW-1185">Reference proteome</keyword>
<dbReference type="CDD" id="cd16432">
    <property type="entry name" value="CheB_Rec"/>
    <property type="match status" value="1"/>
</dbReference>
<dbReference type="EC" id="3.5.1.44" evidence="5"/>
<keyword evidence="1 5" id="KW-0963">Cytoplasm</keyword>
<dbReference type="GO" id="GO:0008984">
    <property type="term" value="F:protein-glutamate methylesterase activity"/>
    <property type="evidence" value="ECO:0007669"/>
    <property type="project" value="UniProtKB-UniRule"/>
</dbReference>
<dbReference type="EMBL" id="FWXY01000001">
    <property type="protein sequence ID" value="SMC39286.1"/>
    <property type="molecule type" value="Genomic_DNA"/>
</dbReference>
<reference evidence="11 12" key="1">
    <citation type="submission" date="2017-04" db="EMBL/GenBank/DDBJ databases">
        <authorList>
            <person name="Afonso C.L."/>
            <person name="Miller P.J."/>
            <person name="Scott M.A."/>
            <person name="Spackman E."/>
            <person name="Goraichik I."/>
            <person name="Dimitrov K.M."/>
            <person name="Suarez D.L."/>
            <person name="Swayne D.E."/>
        </authorList>
    </citation>
    <scope>NUCLEOTIDE SEQUENCE [LARGE SCALE GENOMIC DNA]</scope>
    <source>
        <strain evidence="11 12">DSM 3385</strain>
    </source>
</reference>
<evidence type="ECO:0000313" key="12">
    <source>
        <dbReference type="Proteomes" id="UP000192418"/>
    </source>
</evidence>
<evidence type="ECO:0000256" key="7">
    <source>
        <dbReference type="PROSITE-ProRule" id="PRU00169"/>
    </source>
</evidence>
<evidence type="ECO:0000259" key="10">
    <source>
        <dbReference type="PROSITE" id="PS50122"/>
    </source>
</evidence>
<dbReference type="InterPro" id="IPR000673">
    <property type="entry name" value="Sig_transdc_resp-reg_Me-estase"/>
</dbReference>
<dbReference type="NCBIfam" id="NF001965">
    <property type="entry name" value="PRK00742.1"/>
    <property type="match status" value="1"/>
</dbReference>
<comment type="similarity">
    <text evidence="5">Belongs to the CheB family.</text>
</comment>
<protein>
    <recommendedName>
        <fullName evidence="5">Protein-glutamate methylesterase/protein-glutamine glutaminase</fullName>
        <ecNumber evidence="5">3.1.1.61</ecNumber>
        <ecNumber evidence="5">3.5.1.44</ecNumber>
    </recommendedName>
</protein>
<dbReference type="PIRSF" id="PIRSF000876">
    <property type="entry name" value="RR_chemtxs_CheB"/>
    <property type="match status" value="1"/>
</dbReference>
<accession>A0A1W1YT22</accession>
<feature type="active site" evidence="5 6">
    <location>
        <position position="295"/>
    </location>
</feature>
<sequence length="366" mass="39828">MIKVLIADDSHTTMEYLKYLLDSDDETTIVGIAENGKEAVALSKKKHPDVILMDIHMPKMNGFEATRIIMENNPVPIIIMSAIHDVKETAVIFRAMEAGAVSILNKPWGVNHPDHERDYEELLQNVKLMSEITMVKRHKHVTDMTKKPRQPMPRVPGGGSVARSADIGIIAMGASAGGPPVLKEILLKIPDTFPIPILIVQHISRGFIDCLINWLGQTTGCAIHLASHGEILLPGHVYFAPDGYHMGVQHSKRILLSKAKPENSSRPSISFLFRSVAKVYGPSAAGILLTGMGKDGADGLKFMKDKGAVTFAQDKDSSLVHGMAGEAMKGNAVMYELSPENIAKVLIDLVNKDANANANQITCKFG</sequence>
<dbReference type="Proteomes" id="UP000192418">
    <property type="component" value="Unassembled WGS sequence"/>
</dbReference>
<comment type="catalytic activity">
    <reaction evidence="4 5">
        <text>[protein]-L-glutamate 5-O-methyl ester + H2O = L-glutamyl-[protein] + methanol + H(+)</text>
        <dbReference type="Rhea" id="RHEA:23236"/>
        <dbReference type="Rhea" id="RHEA-COMP:10208"/>
        <dbReference type="Rhea" id="RHEA-COMP:10311"/>
        <dbReference type="ChEBI" id="CHEBI:15377"/>
        <dbReference type="ChEBI" id="CHEBI:15378"/>
        <dbReference type="ChEBI" id="CHEBI:17790"/>
        <dbReference type="ChEBI" id="CHEBI:29973"/>
        <dbReference type="ChEBI" id="CHEBI:82795"/>
        <dbReference type="EC" id="3.1.1.61"/>
    </reaction>
</comment>
<dbReference type="PANTHER" id="PTHR42872">
    <property type="entry name" value="PROTEIN-GLUTAMATE METHYLESTERASE/PROTEIN-GLUTAMINE GLUTAMINASE"/>
    <property type="match status" value="1"/>
</dbReference>
<feature type="active site" evidence="5 6">
    <location>
        <position position="175"/>
    </location>
</feature>
<dbReference type="GO" id="GO:0005737">
    <property type="term" value="C:cytoplasm"/>
    <property type="evidence" value="ECO:0007669"/>
    <property type="project" value="UniProtKB-SubCell"/>
</dbReference>
<dbReference type="InterPro" id="IPR011006">
    <property type="entry name" value="CheY-like_superfamily"/>
</dbReference>
<dbReference type="CDD" id="cd17541">
    <property type="entry name" value="REC_CheB-like"/>
    <property type="match status" value="1"/>
</dbReference>
<dbReference type="OrthoDB" id="9793421at2"/>
<comment type="domain">
    <text evidence="5">Contains a C-terminal catalytic domain, and an N-terminal region which modulates catalytic activity.</text>
</comment>
<dbReference type="EC" id="3.1.1.61" evidence="5"/>
<evidence type="ECO:0000256" key="2">
    <source>
        <dbReference type="ARBA" id="ARBA00022500"/>
    </source>
</evidence>
<keyword evidence="5 7" id="KW-0597">Phosphoprotein</keyword>
<keyword evidence="3 5" id="KW-0378">Hydrolase</keyword>
<comment type="PTM">
    <text evidence="5">Phosphorylated by CheA. Phosphorylation of the N-terminal regulatory domain activates the methylesterase activity.</text>
</comment>
<evidence type="ECO:0000256" key="1">
    <source>
        <dbReference type="ARBA" id="ARBA00022490"/>
    </source>
</evidence>
<dbReference type="AlphaFoldDB" id="A0A1W1YT22"/>
<feature type="domain" description="CheB-type methylesterase" evidence="10">
    <location>
        <begin position="156"/>
        <end position="353"/>
    </location>
</feature>
<dbReference type="PROSITE" id="PS50110">
    <property type="entry name" value="RESPONSE_REGULATORY"/>
    <property type="match status" value="1"/>
</dbReference>
<dbReference type="Gene3D" id="3.40.50.180">
    <property type="entry name" value="Methylesterase CheB, C-terminal domain"/>
    <property type="match status" value="1"/>
</dbReference>
<dbReference type="InterPro" id="IPR008248">
    <property type="entry name" value="CheB-like"/>
</dbReference>
<feature type="region of interest" description="Disordered" evidence="8">
    <location>
        <begin position="139"/>
        <end position="159"/>
    </location>
</feature>
<dbReference type="InterPro" id="IPR035909">
    <property type="entry name" value="CheB_C"/>
</dbReference>
<comment type="function">
    <text evidence="5">Involved in chemotaxis. Part of a chemotaxis signal transduction system that modulates chemotaxis in response to various stimuli. Catalyzes the demethylation of specific methylglutamate residues introduced into the chemoreceptors (methyl-accepting chemotaxis proteins or MCP) by CheR. Also mediates the irreversible deamidation of specific glutamine residues to glutamic acid.</text>
</comment>
<evidence type="ECO:0000256" key="4">
    <source>
        <dbReference type="ARBA" id="ARBA00048267"/>
    </source>
</evidence>
<dbReference type="Gene3D" id="3.40.50.2300">
    <property type="match status" value="1"/>
</dbReference>
<dbReference type="GO" id="GO:0006935">
    <property type="term" value="P:chemotaxis"/>
    <property type="evidence" value="ECO:0007669"/>
    <property type="project" value="UniProtKB-UniRule"/>
</dbReference>
<dbReference type="Pfam" id="PF00072">
    <property type="entry name" value="Response_reg"/>
    <property type="match status" value="1"/>
</dbReference>
<dbReference type="InterPro" id="IPR001789">
    <property type="entry name" value="Sig_transdc_resp-reg_receiver"/>
</dbReference>
<dbReference type="PROSITE" id="PS50122">
    <property type="entry name" value="CHEB"/>
    <property type="match status" value="1"/>
</dbReference>
<evidence type="ECO:0000256" key="5">
    <source>
        <dbReference type="HAMAP-Rule" id="MF_00099"/>
    </source>
</evidence>
<evidence type="ECO:0000256" key="3">
    <source>
        <dbReference type="ARBA" id="ARBA00022801"/>
    </source>
</evidence>
<dbReference type="GO" id="GO:0000156">
    <property type="term" value="F:phosphorelay response regulator activity"/>
    <property type="evidence" value="ECO:0007669"/>
    <property type="project" value="InterPro"/>
</dbReference>
<comment type="catalytic activity">
    <reaction evidence="5">
        <text>L-glutaminyl-[protein] + H2O = L-glutamyl-[protein] + NH4(+)</text>
        <dbReference type="Rhea" id="RHEA:16441"/>
        <dbReference type="Rhea" id="RHEA-COMP:10207"/>
        <dbReference type="Rhea" id="RHEA-COMP:10208"/>
        <dbReference type="ChEBI" id="CHEBI:15377"/>
        <dbReference type="ChEBI" id="CHEBI:28938"/>
        <dbReference type="ChEBI" id="CHEBI:29973"/>
        <dbReference type="ChEBI" id="CHEBI:30011"/>
        <dbReference type="EC" id="3.5.1.44"/>
    </reaction>
</comment>
<feature type="modified residue" description="4-aspartylphosphate" evidence="5 7">
    <location>
        <position position="54"/>
    </location>
</feature>
<dbReference type="Pfam" id="PF01339">
    <property type="entry name" value="CheB_methylest"/>
    <property type="match status" value="1"/>
</dbReference>
<evidence type="ECO:0000256" key="8">
    <source>
        <dbReference type="SAM" id="MobiDB-lite"/>
    </source>
</evidence>